<dbReference type="Gene3D" id="3.40.970.10">
    <property type="entry name" value="Ribonuclease H1, N-terminal domain"/>
    <property type="match status" value="2"/>
</dbReference>
<dbReference type="GO" id="GO:0003676">
    <property type="term" value="F:nucleic acid binding"/>
    <property type="evidence" value="ECO:0007669"/>
    <property type="project" value="UniProtKB-UniRule"/>
</dbReference>
<organism evidence="14 15">
    <name type="scientific">Ophiostoma piceae (strain UAMH 11346)</name>
    <name type="common">Sap stain fungus</name>
    <dbReference type="NCBI Taxonomy" id="1262450"/>
    <lineage>
        <taxon>Eukaryota</taxon>
        <taxon>Fungi</taxon>
        <taxon>Dikarya</taxon>
        <taxon>Ascomycota</taxon>
        <taxon>Pezizomycotina</taxon>
        <taxon>Sordariomycetes</taxon>
        <taxon>Sordariomycetidae</taxon>
        <taxon>Ophiostomatales</taxon>
        <taxon>Ophiostomataceae</taxon>
        <taxon>Ophiostoma</taxon>
    </lineage>
</organism>
<reference evidence="14 15" key="1">
    <citation type="journal article" date="2013" name="BMC Genomics">
        <title>The genome and transcriptome of the pine saprophyte Ophiostoma piceae, and a comparison with the bark beetle-associated pine pathogen Grosmannia clavigera.</title>
        <authorList>
            <person name="Haridas S."/>
            <person name="Wang Y."/>
            <person name="Lim L."/>
            <person name="Massoumi Alamouti S."/>
            <person name="Jackman S."/>
            <person name="Docking R."/>
            <person name="Robertson G."/>
            <person name="Birol I."/>
            <person name="Bohlmann J."/>
            <person name="Breuil C."/>
        </authorList>
    </citation>
    <scope>NUCLEOTIDE SEQUENCE [LARGE SCALE GENOMIC DNA]</scope>
    <source>
        <strain evidence="14 15">UAMH 11346</strain>
    </source>
</reference>
<dbReference type="AlphaFoldDB" id="S3CA52"/>
<dbReference type="InterPro" id="IPR050092">
    <property type="entry name" value="RNase_H"/>
</dbReference>
<dbReference type="InterPro" id="IPR017067">
    <property type="entry name" value="RNase_H1_euk"/>
</dbReference>
<evidence type="ECO:0000256" key="4">
    <source>
        <dbReference type="ARBA" id="ARBA00005300"/>
    </source>
</evidence>
<dbReference type="InterPro" id="IPR002156">
    <property type="entry name" value="RNaseH_domain"/>
</dbReference>
<dbReference type="FunFam" id="3.40.970.10:FF:000002">
    <property type="entry name" value="Ribonuclease H"/>
    <property type="match status" value="1"/>
</dbReference>
<dbReference type="InterPro" id="IPR011320">
    <property type="entry name" value="RNase_H1_N"/>
</dbReference>
<dbReference type="GO" id="GO:0043137">
    <property type="term" value="P:DNA replication, removal of RNA primer"/>
    <property type="evidence" value="ECO:0007669"/>
    <property type="project" value="TreeGrafter"/>
</dbReference>
<evidence type="ECO:0000256" key="7">
    <source>
        <dbReference type="ARBA" id="ARBA00022722"/>
    </source>
</evidence>
<dbReference type="InterPro" id="IPR037056">
    <property type="entry name" value="RNase_H1_N_sf"/>
</dbReference>
<keyword evidence="10 12" id="KW-0378">Hydrolase</keyword>
<protein>
    <recommendedName>
        <fullName evidence="6 12">Ribonuclease H</fullName>
        <shortName evidence="12">RNase H</shortName>
        <ecNumber evidence="5 12">3.1.26.4</ecNumber>
    </recommendedName>
</protein>
<dbReference type="GO" id="GO:0004523">
    <property type="term" value="F:RNA-DNA hybrid ribonuclease activity"/>
    <property type="evidence" value="ECO:0007669"/>
    <property type="project" value="UniProtKB-UniRule"/>
</dbReference>
<dbReference type="CDD" id="cd09280">
    <property type="entry name" value="RNase_HI_eukaryote_like"/>
    <property type="match status" value="1"/>
</dbReference>
<dbReference type="GO" id="GO:0000287">
    <property type="term" value="F:magnesium ion binding"/>
    <property type="evidence" value="ECO:0007669"/>
    <property type="project" value="UniProtKB-UniRule"/>
</dbReference>
<dbReference type="EC" id="3.1.26.4" evidence="5 12"/>
<dbReference type="EMBL" id="KE148148">
    <property type="protein sequence ID" value="EPE08796.1"/>
    <property type="molecule type" value="Genomic_DNA"/>
</dbReference>
<name>S3CA52_OPHP1</name>
<dbReference type="OrthoDB" id="407198at2759"/>
<comment type="function">
    <text evidence="3 12">Endonuclease that specifically degrades the RNA of RNA-DNA hybrids.</text>
</comment>
<keyword evidence="15" id="KW-1185">Reference proteome</keyword>
<evidence type="ECO:0000256" key="6">
    <source>
        <dbReference type="ARBA" id="ARBA00017721"/>
    </source>
</evidence>
<accession>S3CA52</accession>
<evidence type="ECO:0000256" key="12">
    <source>
        <dbReference type="PIRNR" id="PIRNR036852"/>
    </source>
</evidence>
<dbReference type="PANTHER" id="PTHR10642:SF26">
    <property type="entry name" value="RIBONUCLEASE H1"/>
    <property type="match status" value="1"/>
</dbReference>
<evidence type="ECO:0000256" key="10">
    <source>
        <dbReference type="ARBA" id="ARBA00022801"/>
    </source>
</evidence>
<dbReference type="OMA" id="ELWYGLY"/>
<dbReference type="Pfam" id="PF01693">
    <property type="entry name" value="Cauli_VI"/>
    <property type="match status" value="2"/>
</dbReference>
<evidence type="ECO:0000256" key="2">
    <source>
        <dbReference type="ARBA" id="ARBA00001946"/>
    </source>
</evidence>
<evidence type="ECO:0000313" key="15">
    <source>
        <dbReference type="Proteomes" id="UP000016923"/>
    </source>
</evidence>
<keyword evidence="9 12" id="KW-0255">Endonuclease</keyword>
<evidence type="ECO:0000256" key="11">
    <source>
        <dbReference type="ARBA" id="ARBA00022842"/>
    </source>
</evidence>
<evidence type="ECO:0000313" key="14">
    <source>
        <dbReference type="EMBL" id="EPE08796.1"/>
    </source>
</evidence>
<evidence type="ECO:0000256" key="1">
    <source>
        <dbReference type="ARBA" id="ARBA00000077"/>
    </source>
</evidence>
<evidence type="ECO:0000256" key="3">
    <source>
        <dbReference type="ARBA" id="ARBA00004065"/>
    </source>
</evidence>
<dbReference type="PIRSF" id="PIRSF036852">
    <property type="entry name" value="Ribonuclease_H1_euk"/>
    <property type="match status" value="1"/>
</dbReference>
<evidence type="ECO:0000259" key="13">
    <source>
        <dbReference type="PROSITE" id="PS50879"/>
    </source>
</evidence>
<dbReference type="PANTHER" id="PTHR10642">
    <property type="entry name" value="RIBONUCLEASE H1"/>
    <property type="match status" value="1"/>
</dbReference>
<dbReference type="HOGENOM" id="CLU_030894_0_5_1"/>
<gene>
    <name evidence="14" type="ORF">F503_04383</name>
</gene>
<dbReference type="STRING" id="1262450.S3CA52"/>
<dbReference type="SUPFAM" id="SSF53098">
    <property type="entry name" value="Ribonuclease H-like"/>
    <property type="match status" value="1"/>
</dbReference>
<dbReference type="SUPFAM" id="SSF55658">
    <property type="entry name" value="L9 N-domain-like"/>
    <property type="match status" value="2"/>
</dbReference>
<dbReference type="Gene3D" id="3.30.420.10">
    <property type="entry name" value="Ribonuclease H-like superfamily/Ribonuclease H"/>
    <property type="match status" value="1"/>
</dbReference>
<keyword evidence="8 12" id="KW-0479">Metal-binding</keyword>
<proteinExistence type="inferred from homology"/>
<sequence length="260" mass="28056">MPTTTTTTTTSRKRKVDDKNVQKYYAVRAGVRPGIYLTWNECQAQIAGFKGAQSFVAGQNPEGGAKDKGDPRFYAVAVGNAPGIYTDWAEASKAIVGAKGPKYKKFATRAEAADFIRISLGNGKVGASAGIGVFFGAGDSRNISERLKGTLQTNQRAELTAVLRALQSVPTTQSVRIYSDSMYSINCVSEWYRSWANNGWRTRGGDSVMNQDIIKAVRTYIDARDKAGAATMFCWVKGHSSDSGNAAADLLAVQGARQRT</sequence>
<keyword evidence="11 12" id="KW-0460">Magnesium</keyword>
<dbReference type="PROSITE" id="PS50879">
    <property type="entry name" value="RNASE_H_1"/>
    <property type="match status" value="1"/>
</dbReference>
<evidence type="ECO:0000256" key="8">
    <source>
        <dbReference type="ARBA" id="ARBA00022723"/>
    </source>
</evidence>
<comment type="cofactor">
    <cofactor evidence="2 12">
        <name>Mg(2+)</name>
        <dbReference type="ChEBI" id="CHEBI:18420"/>
    </cofactor>
</comment>
<keyword evidence="7 12" id="KW-0540">Nuclease</keyword>
<evidence type="ECO:0000256" key="5">
    <source>
        <dbReference type="ARBA" id="ARBA00012180"/>
    </source>
</evidence>
<dbReference type="Proteomes" id="UP000016923">
    <property type="component" value="Unassembled WGS sequence"/>
</dbReference>
<comment type="similarity">
    <text evidence="4 12">Belongs to the RNase H family.</text>
</comment>
<dbReference type="Pfam" id="PF00075">
    <property type="entry name" value="RNase_H"/>
    <property type="match status" value="1"/>
</dbReference>
<dbReference type="VEuPathDB" id="FungiDB:F503_04383"/>
<evidence type="ECO:0000256" key="9">
    <source>
        <dbReference type="ARBA" id="ARBA00022759"/>
    </source>
</evidence>
<dbReference type="InterPro" id="IPR009027">
    <property type="entry name" value="Ribosomal_bL9/RNase_H1_N"/>
</dbReference>
<feature type="domain" description="RNase H type-1" evidence="13">
    <location>
        <begin position="78"/>
        <end position="257"/>
    </location>
</feature>
<comment type="catalytic activity">
    <reaction evidence="1 12">
        <text>Endonucleolytic cleavage to 5'-phosphomonoester.</text>
        <dbReference type="EC" id="3.1.26.4"/>
    </reaction>
</comment>
<dbReference type="InterPro" id="IPR012337">
    <property type="entry name" value="RNaseH-like_sf"/>
</dbReference>
<dbReference type="InterPro" id="IPR036397">
    <property type="entry name" value="RNaseH_sf"/>
</dbReference>
<dbReference type="eggNOG" id="KOG3752">
    <property type="taxonomic scope" value="Eukaryota"/>
</dbReference>